<comment type="caution">
    <text evidence="2">The sequence shown here is derived from an EMBL/GenBank/DDBJ whole genome shotgun (WGS) entry which is preliminary data.</text>
</comment>
<keyword evidence="3" id="KW-1185">Reference proteome</keyword>
<proteinExistence type="predicted"/>
<evidence type="ECO:0000313" key="2">
    <source>
        <dbReference type="EMBL" id="GFO04792.1"/>
    </source>
</evidence>
<feature type="compositionally biased region" description="Low complexity" evidence="1">
    <location>
        <begin position="38"/>
        <end position="67"/>
    </location>
</feature>
<evidence type="ECO:0000313" key="3">
    <source>
        <dbReference type="Proteomes" id="UP000735302"/>
    </source>
</evidence>
<protein>
    <submittedName>
        <fullName evidence="2">Uncharacterized protein</fullName>
    </submittedName>
</protein>
<name>A0AAV4AC17_9GAST</name>
<reference evidence="2 3" key="1">
    <citation type="journal article" date="2021" name="Elife">
        <title>Chloroplast acquisition without the gene transfer in kleptoplastic sea slugs, Plakobranchus ocellatus.</title>
        <authorList>
            <person name="Maeda T."/>
            <person name="Takahashi S."/>
            <person name="Yoshida T."/>
            <person name="Shimamura S."/>
            <person name="Takaki Y."/>
            <person name="Nagai Y."/>
            <person name="Toyoda A."/>
            <person name="Suzuki Y."/>
            <person name="Arimoto A."/>
            <person name="Ishii H."/>
            <person name="Satoh N."/>
            <person name="Nishiyama T."/>
            <person name="Hasebe M."/>
            <person name="Maruyama T."/>
            <person name="Minagawa J."/>
            <person name="Obokata J."/>
            <person name="Shigenobu S."/>
        </authorList>
    </citation>
    <scope>NUCLEOTIDE SEQUENCE [LARGE SCALE GENOMIC DNA]</scope>
</reference>
<accession>A0AAV4AC17</accession>
<evidence type="ECO:0000256" key="1">
    <source>
        <dbReference type="SAM" id="MobiDB-lite"/>
    </source>
</evidence>
<dbReference type="EMBL" id="BLXT01003741">
    <property type="protein sequence ID" value="GFO04792.1"/>
    <property type="molecule type" value="Genomic_DNA"/>
</dbReference>
<dbReference type="Proteomes" id="UP000735302">
    <property type="component" value="Unassembled WGS sequence"/>
</dbReference>
<dbReference type="AlphaFoldDB" id="A0AAV4AC17"/>
<organism evidence="2 3">
    <name type="scientific">Plakobranchus ocellatus</name>
    <dbReference type="NCBI Taxonomy" id="259542"/>
    <lineage>
        <taxon>Eukaryota</taxon>
        <taxon>Metazoa</taxon>
        <taxon>Spiralia</taxon>
        <taxon>Lophotrochozoa</taxon>
        <taxon>Mollusca</taxon>
        <taxon>Gastropoda</taxon>
        <taxon>Heterobranchia</taxon>
        <taxon>Euthyneura</taxon>
        <taxon>Panpulmonata</taxon>
        <taxon>Sacoglossa</taxon>
        <taxon>Placobranchoidea</taxon>
        <taxon>Plakobranchidae</taxon>
        <taxon>Plakobranchus</taxon>
    </lineage>
</organism>
<feature type="region of interest" description="Disordered" evidence="1">
    <location>
        <begin position="34"/>
        <end position="67"/>
    </location>
</feature>
<gene>
    <name evidence="2" type="ORF">PoB_003129700</name>
</gene>
<sequence length="67" mass="7503">MEICINADAYLYPKHFTTFKDDGEKIVICQSKMKRDTTTAATAAATTSTTTTTTTTTTQQQQQQRHQ</sequence>